<evidence type="ECO:0000313" key="2">
    <source>
        <dbReference type="Proteomes" id="UP000009096"/>
    </source>
</evidence>
<dbReference type="EMBL" id="CM000584">
    <property type="protein sequence ID" value="EWG53267.1"/>
    <property type="molecule type" value="Genomic_DNA"/>
</dbReference>
<proteinExistence type="predicted"/>
<dbReference type="EMBL" id="DS022258">
    <property type="protein sequence ID" value="EWG53267.1"/>
    <property type="molecule type" value="Genomic_DNA"/>
</dbReference>
<keyword evidence="2" id="KW-1185">Reference proteome</keyword>
<dbReference type="OrthoDB" id="194358at2759"/>
<dbReference type="VEuPathDB" id="FungiDB:FVEG_17086"/>
<dbReference type="RefSeq" id="XP_018759458.1">
    <property type="nucleotide sequence ID" value="XM_018906353.1"/>
</dbReference>
<dbReference type="AlphaFoldDB" id="W7N9T9"/>
<dbReference type="KEGG" id="fvr:FVEG_17086"/>
<evidence type="ECO:0000313" key="1">
    <source>
        <dbReference type="EMBL" id="EWG53267.1"/>
    </source>
</evidence>
<dbReference type="Pfam" id="PF23397">
    <property type="entry name" value="DUF7104"/>
    <property type="match status" value="2"/>
</dbReference>
<sequence>MAVAYGSLQRWHEANRIWESIIRTCYASSYRLTQTTDFLDYLLPIVQQDENDYDRKKWQAVRDAINAERPQTPRQKNRVPDLVDYLDSPIMNILIDQQPYPWPVVRKQTAAPGTEISRETVVRVFLDRLSDVEITEQVFIAAASNFSHGQKLMDIMLDGQGQDAQITKAVLRSAAVNSRSKKTLISSLLGPQDIEVYSEISSDEVWEALSSLMLGSEPTNAKLDVLYLAKLYSTTDDTTLLRTLYSATDPLIIPYLRRGLYQFAWDEQRFGHLDELVQMLPSAVEDVIATITNALLSNDKHTVHRAIEIARRQRLDTTKTDMVNEEVVNGCSKVIETRSPAKLLQFLDCLDELGISFSCQGEAESPPTQSAILPATVSKDPRFLKILIEKKVVSPRMRPFTVSSHCWSNFGVRDEGVREERCPPIRMPDWPLYCAIILAFDSEFIHFLCISGARVDQDHPSTSPGGREGSIISQLEHITAFDDFKGQFRNLKRLCRNMAGAQLDAKYKEWDLSKVTDFHVSWENSFEQAWRSMDNMLQWTNSDRRLDNYDKLPERLQDEGMWNIWRNEILEILKSF</sequence>
<organism evidence="1 2">
    <name type="scientific">Gibberella moniliformis (strain M3125 / FGSC 7600)</name>
    <name type="common">Maize ear and stalk rot fungus</name>
    <name type="synonym">Fusarium verticillioides</name>
    <dbReference type="NCBI Taxonomy" id="334819"/>
    <lineage>
        <taxon>Eukaryota</taxon>
        <taxon>Fungi</taxon>
        <taxon>Dikarya</taxon>
        <taxon>Ascomycota</taxon>
        <taxon>Pezizomycotina</taxon>
        <taxon>Sordariomycetes</taxon>
        <taxon>Hypocreomycetidae</taxon>
        <taxon>Hypocreales</taxon>
        <taxon>Nectriaceae</taxon>
        <taxon>Fusarium</taxon>
        <taxon>Fusarium fujikuroi species complex</taxon>
    </lineage>
</organism>
<dbReference type="Proteomes" id="UP000009096">
    <property type="component" value="Chromosome 7"/>
</dbReference>
<name>W7N9T9_GIBM7</name>
<accession>W7N9T9</accession>
<protein>
    <submittedName>
        <fullName evidence="1">Uncharacterized protein</fullName>
    </submittedName>
</protein>
<dbReference type="InterPro" id="IPR055530">
    <property type="entry name" value="DUF7104"/>
</dbReference>
<dbReference type="GeneID" id="30073962"/>
<reference evidence="1 2" key="1">
    <citation type="journal article" date="2010" name="Nature">
        <title>Comparative genomics reveals mobile pathogenicity chromosomes in Fusarium.</title>
        <authorList>
            <person name="Ma L.J."/>
            <person name="van der Does H.C."/>
            <person name="Borkovich K.A."/>
            <person name="Coleman J.J."/>
            <person name="Daboussi M.J."/>
            <person name="Di Pietro A."/>
            <person name="Dufresne M."/>
            <person name="Freitag M."/>
            <person name="Grabherr M."/>
            <person name="Henrissat B."/>
            <person name="Houterman P.M."/>
            <person name="Kang S."/>
            <person name="Shim W.B."/>
            <person name="Woloshuk C."/>
            <person name="Xie X."/>
            <person name="Xu J.R."/>
            <person name="Antoniw J."/>
            <person name="Baker S.E."/>
            <person name="Bluhm B.H."/>
            <person name="Breakspear A."/>
            <person name="Brown D.W."/>
            <person name="Butchko R.A."/>
            <person name="Chapman S."/>
            <person name="Coulson R."/>
            <person name="Coutinho P.M."/>
            <person name="Danchin E.G."/>
            <person name="Diener A."/>
            <person name="Gale L.R."/>
            <person name="Gardiner D.M."/>
            <person name="Goff S."/>
            <person name="Hammond-Kosack K.E."/>
            <person name="Hilburn K."/>
            <person name="Hua-Van A."/>
            <person name="Jonkers W."/>
            <person name="Kazan K."/>
            <person name="Kodira C.D."/>
            <person name="Koehrsen M."/>
            <person name="Kumar L."/>
            <person name="Lee Y.H."/>
            <person name="Li L."/>
            <person name="Manners J.M."/>
            <person name="Miranda-Saavedra D."/>
            <person name="Mukherjee M."/>
            <person name="Park G."/>
            <person name="Park J."/>
            <person name="Park S.Y."/>
            <person name="Proctor R.H."/>
            <person name="Regev A."/>
            <person name="Ruiz-Roldan M.C."/>
            <person name="Sain D."/>
            <person name="Sakthikumar S."/>
            <person name="Sykes S."/>
            <person name="Schwartz D.C."/>
            <person name="Turgeon B.G."/>
            <person name="Wapinski I."/>
            <person name="Yoder O."/>
            <person name="Young S."/>
            <person name="Zeng Q."/>
            <person name="Zhou S."/>
            <person name="Galagan J."/>
            <person name="Cuomo C.A."/>
            <person name="Kistler H.C."/>
            <person name="Rep M."/>
        </authorList>
    </citation>
    <scope>NUCLEOTIDE SEQUENCE [LARGE SCALE GENOMIC DNA]</scope>
    <source>
        <strain evidence="2">M3125 / FGSC 7600</strain>
    </source>
</reference>
<gene>
    <name evidence="1" type="ORF">FVEG_17086</name>
</gene>